<evidence type="ECO:0000313" key="1">
    <source>
        <dbReference type="EMBL" id="MDP2522072.1"/>
    </source>
</evidence>
<name>A0ABT9ESN9_9GAMM</name>
<reference evidence="1" key="1">
    <citation type="submission" date="2023-07" db="EMBL/GenBank/DDBJ databases">
        <title>Genome content predicts the carbon catabolic preferences of heterotrophic bacteria.</title>
        <authorList>
            <person name="Gralka M."/>
        </authorList>
    </citation>
    <scope>NUCLEOTIDE SEQUENCE</scope>
    <source>
        <strain evidence="1">5G01</strain>
    </source>
</reference>
<keyword evidence="2" id="KW-1185">Reference proteome</keyword>
<gene>
    <name evidence="1" type="ORF">Q8W30_05750</name>
</gene>
<dbReference type="RefSeq" id="WP_305450391.1">
    <property type="nucleotide sequence ID" value="NZ_JAUYVO010000003.1"/>
</dbReference>
<dbReference type="EMBL" id="JAUYVO010000003">
    <property type="protein sequence ID" value="MDP2522072.1"/>
    <property type="molecule type" value="Genomic_DNA"/>
</dbReference>
<organism evidence="1 2">
    <name type="scientific">Neptunomonas phycophila</name>
    <dbReference type="NCBI Taxonomy" id="1572645"/>
    <lineage>
        <taxon>Bacteria</taxon>
        <taxon>Pseudomonadati</taxon>
        <taxon>Pseudomonadota</taxon>
        <taxon>Gammaproteobacteria</taxon>
        <taxon>Oceanospirillales</taxon>
        <taxon>Oceanospirillaceae</taxon>
        <taxon>Neptunomonas</taxon>
    </lineage>
</organism>
<evidence type="ECO:0000313" key="2">
    <source>
        <dbReference type="Proteomes" id="UP001177341"/>
    </source>
</evidence>
<accession>A0ABT9ESN9</accession>
<dbReference type="Proteomes" id="UP001177341">
    <property type="component" value="Unassembled WGS sequence"/>
</dbReference>
<proteinExistence type="predicted"/>
<evidence type="ECO:0008006" key="3">
    <source>
        <dbReference type="Google" id="ProtNLM"/>
    </source>
</evidence>
<sequence>MKVFIFALSLLVLAVCYFCWRWGGADVTSYSVKYSIERWQKDPTKVSVSDIDAALDKTDTMINAWPQRAEYYDLKAKVLWYRAVVAKTLTEANPFLLDAIEMHDHAILLRPQWPYSWSSRSLLKSYVGQLDDDFYLGFDAAAKYGPWEKSSNLMLLEAGLVSWGEIGSRYTSLTVQAAERAAAHDPQSVKVLLKKYGKKYPVCSQMQISPRQTKACS</sequence>
<comment type="caution">
    <text evidence="1">The sequence shown here is derived from an EMBL/GenBank/DDBJ whole genome shotgun (WGS) entry which is preliminary data.</text>
</comment>
<protein>
    <recommendedName>
        <fullName evidence="3">Tetratricopeptide repeat protein</fullName>
    </recommendedName>
</protein>